<dbReference type="Pfam" id="PF13476">
    <property type="entry name" value="AAA_23"/>
    <property type="match status" value="1"/>
</dbReference>
<organism evidence="4 5">
    <name type="scientific">Shimia thalassica</name>
    <dbReference type="NCBI Taxonomy" id="1715693"/>
    <lineage>
        <taxon>Bacteria</taxon>
        <taxon>Pseudomonadati</taxon>
        <taxon>Pseudomonadota</taxon>
        <taxon>Alphaproteobacteria</taxon>
        <taxon>Rhodobacterales</taxon>
        <taxon>Roseobacteraceae</taxon>
    </lineage>
</organism>
<evidence type="ECO:0000256" key="2">
    <source>
        <dbReference type="SAM" id="MobiDB-lite"/>
    </source>
</evidence>
<feature type="coiled-coil region" evidence="1">
    <location>
        <begin position="367"/>
        <end position="394"/>
    </location>
</feature>
<gene>
    <name evidence="4" type="ORF">PH7735_03361</name>
</gene>
<feature type="coiled-coil region" evidence="1">
    <location>
        <begin position="573"/>
        <end position="716"/>
    </location>
</feature>
<dbReference type="SUPFAM" id="SSF52540">
    <property type="entry name" value="P-loop containing nucleoside triphosphate hydrolases"/>
    <property type="match status" value="1"/>
</dbReference>
<dbReference type="RefSeq" id="WP_058312527.1">
    <property type="nucleotide sequence ID" value="NZ_CYTW01000004.1"/>
</dbReference>
<feature type="domain" description="Rad50/SbcC-type AAA" evidence="3">
    <location>
        <begin position="6"/>
        <end position="306"/>
    </location>
</feature>
<feature type="compositionally biased region" description="Basic and acidic residues" evidence="2">
    <location>
        <begin position="301"/>
        <end position="311"/>
    </location>
</feature>
<keyword evidence="1" id="KW-0175">Coiled coil</keyword>
<feature type="region of interest" description="Disordered" evidence="2">
    <location>
        <begin position="301"/>
        <end position="325"/>
    </location>
</feature>
<dbReference type="PANTHER" id="PTHR41259">
    <property type="entry name" value="DOUBLE-STRAND BREAK REPAIR RAD50 ATPASE, PUTATIVE-RELATED"/>
    <property type="match status" value="1"/>
</dbReference>
<name>A0A0P1IV00_9RHOB</name>
<dbReference type="InterPro" id="IPR027417">
    <property type="entry name" value="P-loop_NTPase"/>
</dbReference>
<accession>A0A0P1IV00</accession>
<dbReference type="STRING" id="1715693.PH7735_03361"/>
<sequence length="869" mass="94494">MKILAISLQNVRRFVDPVQIGGFGSGLNVLAAPNEHGKSTFFDALHAVFFVSHRSFDKVIKTLTPNVGGDPQVTVEFEADGARWKLEKCWSSAASRKDAKLWRDGNLVAQKSEAEDVLSGLLKPPSDGGPAGLLWVRQGVVDLESGGDEQKARRDIMTSVAGEVEAMTGGRRMETALAKCSEFLGQHLTATGKSAQNGGLKKCEVEVQGLHLRRDELAEDVRKLQGDLDRRRQVRRELEMLEAPEAHEERHQALERAVSGLRDAEEHDRKVQSGQDKLGRLEAQAEKADAKMAGLRNALREAEQAEEKASDTGKTVAQARGQRDEAQSLLDAAQTGFDEAVHLEEASAANLRLAHRVDRERSASKQRKTLGNRIETAEGLIKTLEKQQKALVAEVSTAVLQTLETLASDLSVATRSRDSAAASFAITYDEKSGGKVWRDGQVVQDGQRHVVTGQVHLDLDGIGRLEMSPPSDVDDRLVREAETALAKALAAAGVETLAAARGSHERFLKAEADLRVTQADLRAVAPGGIGALRDEFSELPPPVEVSGDVPDLQEAEQAETEARKKREAGSVVLEAARTKAQALREVLTRAEALAETAQERLTRAKAALAGYDNPAALLQTMETDAEGLVQEIAEARAVFEALKGNAPDLAAARAAEKRARSVVVSVEEKANALREERAGLDSRIAVVSSAAVEEELALVEEQLTDAQERLDRIRFDIAVYQRLDRALRAARDSARENYVAAVHKELVPLLRMIWPDAEPVIDAETGLITAITRRGKQEDFGVLSGGTQEQISLLVRLAFARILATDGRPAPVILDDAIVYTDDDRIEQMFNALTRQAEDLQIIVFSCRQRAFLGLGGTTLSISRNEDAA</sequence>
<dbReference type="GO" id="GO:0006302">
    <property type="term" value="P:double-strand break repair"/>
    <property type="evidence" value="ECO:0007669"/>
    <property type="project" value="InterPro"/>
</dbReference>
<evidence type="ECO:0000313" key="5">
    <source>
        <dbReference type="Proteomes" id="UP000051870"/>
    </source>
</evidence>
<dbReference type="InterPro" id="IPR038729">
    <property type="entry name" value="Rad50/SbcC_AAA"/>
</dbReference>
<keyword evidence="5" id="KW-1185">Reference proteome</keyword>
<dbReference type="GeneID" id="83882339"/>
<proteinExistence type="predicted"/>
<evidence type="ECO:0000256" key="1">
    <source>
        <dbReference type="SAM" id="Coils"/>
    </source>
</evidence>
<dbReference type="EMBL" id="CYTW01000004">
    <property type="protein sequence ID" value="CUK09354.1"/>
    <property type="molecule type" value="Genomic_DNA"/>
</dbReference>
<dbReference type="AlphaFoldDB" id="A0A0P1IV00"/>
<dbReference type="Gene3D" id="3.40.50.300">
    <property type="entry name" value="P-loop containing nucleotide triphosphate hydrolases"/>
    <property type="match status" value="2"/>
</dbReference>
<evidence type="ECO:0000259" key="3">
    <source>
        <dbReference type="Pfam" id="PF13476"/>
    </source>
</evidence>
<dbReference type="Proteomes" id="UP000051870">
    <property type="component" value="Unassembled WGS sequence"/>
</dbReference>
<reference evidence="5" key="1">
    <citation type="submission" date="2015-09" db="EMBL/GenBank/DDBJ databases">
        <authorList>
            <person name="Rodrigo-Torres Lidia"/>
            <person name="Arahal R.David."/>
        </authorList>
    </citation>
    <scope>NUCLEOTIDE SEQUENCE [LARGE SCALE GENOMIC DNA]</scope>
    <source>
        <strain evidence="5">CECT 7735</strain>
    </source>
</reference>
<dbReference type="PANTHER" id="PTHR41259:SF1">
    <property type="entry name" value="DOUBLE-STRAND BREAK REPAIR RAD50 ATPASE, PUTATIVE-RELATED"/>
    <property type="match status" value="1"/>
</dbReference>
<dbReference type="GO" id="GO:0016887">
    <property type="term" value="F:ATP hydrolysis activity"/>
    <property type="evidence" value="ECO:0007669"/>
    <property type="project" value="InterPro"/>
</dbReference>
<evidence type="ECO:0000313" key="4">
    <source>
        <dbReference type="EMBL" id="CUK09354.1"/>
    </source>
</evidence>
<protein>
    <submittedName>
        <fullName evidence="4">Chromosome segregation protein</fullName>
    </submittedName>
</protein>